<feature type="compositionally biased region" description="Acidic residues" evidence="5">
    <location>
        <begin position="726"/>
        <end position="736"/>
    </location>
</feature>
<feature type="compositionally biased region" description="Basic and acidic residues" evidence="5">
    <location>
        <begin position="716"/>
        <end position="725"/>
    </location>
</feature>
<dbReference type="GO" id="GO:0010571">
    <property type="term" value="P:positive regulation of nuclear cell cycle DNA replication"/>
    <property type="evidence" value="ECO:0007669"/>
    <property type="project" value="TreeGrafter"/>
</dbReference>
<evidence type="ECO:0000256" key="5">
    <source>
        <dbReference type="SAM" id="MobiDB-lite"/>
    </source>
</evidence>
<keyword evidence="1" id="KW-0479">Metal-binding</keyword>
<dbReference type="FunFam" id="6.10.250.3410:FF:000001">
    <property type="entry name" value="Protein DBF4 homolog A"/>
    <property type="match status" value="1"/>
</dbReference>
<dbReference type="Pfam" id="PF07535">
    <property type="entry name" value="zf-DBF"/>
    <property type="match status" value="1"/>
</dbReference>
<dbReference type="PROSITE" id="PS51265">
    <property type="entry name" value="ZF_DBF4"/>
    <property type="match status" value="1"/>
</dbReference>
<feature type="region of interest" description="Disordered" evidence="5">
    <location>
        <begin position="241"/>
        <end position="267"/>
    </location>
</feature>
<dbReference type="GO" id="GO:1901987">
    <property type="term" value="P:regulation of cell cycle phase transition"/>
    <property type="evidence" value="ECO:0007669"/>
    <property type="project" value="TreeGrafter"/>
</dbReference>
<dbReference type="PANTHER" id="PTHR15375:SF26">
    <property type="entry name" value="PROTEIN CHIFFON"/>
    <property type="match status" value="1"/>
</dbReference>
<feature type="compositionally biased region" description="Low complexity" evidence="5">
    <location>
        <begin position="34"/>
        <end position="44"/>
    </location>
</feature>
<protein>
    <recommendedName>
        <fullName evidence="6">DBF4-type domain-containing protein</fullName>
    </recommendedName>
</protein>
<feature type="domain" description="DBF4-type" evidence="6">
    <location>
        <begin position="588"/>
        <end position="637"/>
    </location>
</feature>
<evidence type="ECO:0000256" key="4">
    <source>
        <dbReference type="PROSITE-ProRule" id="PRU00600"/>
    </source>
</evidence>
<dbReference type="GO" id="GO:0043539">
    <property type="term" value="F:protein serine/threonine kinase activator activity"/>
    <property type="evidence" value="ECO:0007669"/>
    <property type="project" value="TreeGrafter"/>
</dbReference>
<dbReference type="GeneID" id="39585597"/>
<dbReference type="FunFam" id="3.40.50.10190:FF:000094">
    <property type="entry name" value="Regulatory subunit for Cdc7p protein kinase"/>
    <property type="match status" value="1"/>
</dbReference>
<keyword evidence="3" id="KW-0862">Zinc</keyword>
<dbReference type="AlphaFoldDB" id="A0A427YBH2"/>
<name>A0A427YBH2_9TREE</name>
<dbReference type="PANTHER" id="PTHR15375">
    <property type="entry name" value="ACTIVATOR OF S-PHASE KINASE-RELATED"/>
    <property type="match status" value="1"/>
</dbReference>
<dbReference type="Proteomes" id="UP000279236">
    <property type="component" value="Unassembled WGS sequence"/>
</dbReference>
<dbReference type="GO" id="GO:0008270">
    <property type="term" value="F:zinc ion binding"/>
    <property type="evidence" value="ECO:0007669"/>
    <property type="project" value="UniProtKB-KW"/>
</dbReference>
<reference evidence="7 8" key="1">
    <citation type="submission" date="2018-11" db="EMBL/GenBank/DDBJ databases">
        <title>Genome sequence of Apiotrichum porosum DSM 27194.</title>
        <authorList>
            <person name="Aliyu H."/>
            <person name="Gorte O."/>
            <person name="Ochsenreither K."/>
        </authorList>
    </citation>
    <scope>NUCLEOTIDE SEQUENCE [LARGE SCALE GENOMIC DNA]</scope>
    <source>
        <strain evidence="7 8">DSM 27194</strain>
    </source>
</reference>
<dbReference type="Gene3D" id="6.10.250.3410">
    <property type="entry name" value="DBF zinc finger"/>
    <property type="match status" value="1"/>
</dbReference>
<evidence type="ECO:0000256" key="2">
    <source>
        <dbReference type="ARBA" id="ARBA00022771"/>
    </source>
</evidence>
<keyword evidence="2 4" id="KW-0863">Zinc-finger</keyword>
<organism evidence="7 8">
    <name type="scientific">Apiotrichum porosum</name>
    <dbReference type="NCBI Taxonomy" id="105984"/>
    <lineage>
        <taxon>Eukaryota</taxon>
        <taxon>Fungi</taxon>
        <taxon>Dikarya</taxon>
        <taxon>Basidiomycota</taxon>
        <taxon>Agaricomycotina</taxon>
        <taxon>Tremellomycetes</taxon>
        <taxon>Trichosporonales</taxon>
        <taxon>Trichosporonaceae</taxon>
        <taxon>Apiotrichum</taxon>
    </lineage>
</organism>
<evidence type="ECO:0000256" key="3">
    <source>
        <dbReference type="ARBA" id="ARBA00022833"/>
    </source>
</evidence>
<comment type="caution">
    <text evidence="7">The sequence shown here is derived from an EMBL/GenBank/DDBJ whole genome shotgun (WGS) entry which is preliminary data.</text>
</comment>
<dbReference type="InterPro" id="IPR013939">
    <property type="entry name" value="Regulatory_Dfp1/Him1"/>
</dbReference>
<dbReference type="Pfam" id="PF08630">
    <property type="entry name" value="Dfp1_Him1_M"/>
    <property type="match status" value="1"/>
</dbReference>
<dbReference type="InterPro" id="IPR055116">
    <property type="entry name" value="DBF4_BRCT"/>
</dbReference>
<dbReference type="Pfam" id="PF22437">
    <property type="entry name" value="DBF4_BRCT"/>
    <property type="match status" value="1"/>
</dbReference>
<evidence type="ECO:0000313" key="7">
    <source>
        <dbReference type="EMBL" id="RSH88509.1"/>
    </source>
</evidence>
<dbReference type="GO" id="GO:0003676">
    <property type="term" value="F:nucleic acid binding"/>
    <property type="evidence" value="ECO:0007669"/>
    <property type="project" value="InterPro"/>
</dbReference>
<dbReference type="InterPro" id="IPR006572">
    <property type="entry name" value="Znf_DBF"/>
</dbReference>
<feature type="region of interest" description="Disordered" evidence="5">
    <location>
        <begin position="125"/>
        <end position="172"/>
    </location>
</feature>
<dbReference type="OrthoDB" id="21380at2759"/>
<feature type="region of interest" description="Disordered" evidence="5">
    <location>
        <begin position="516"/>
        <end position="536"/>
    </location>
</feature>
<feature type="compositionally biased region" description="Low complexity" evidence="5">
    <location>
        <begin position="87"/>
        <end position="96"/>
    </location>
</feature>
<proteinExistence type="predicted"/>
<gene>
    <name evidence="7" type="ORF">EHS24_001054</name>
</gene>
<keyword evidence="8" id="KW-1185">Reference proteome</keyword>
<evidence type="ECO:0000259" key="6">
    <source>
        <dbReference type="PROSITE" id="PS51265"/>
    </source>
</evidence>
<dbReference type="InterPro" id="IPR038545">
    <property type="entry name" value="Znf_DBF_sf"/>
</dbReference>
<accession>A0A427YBH2</accession>
<dbReference type="InterPro" id="IPR051590">
    <property type="entry name" value="Replication_Regulatory_Kinase"/>
</dbReference>
<feature type="region of interest" description="Disordered" evidence="5">
    <location>
        <begin position="1"/>
        <end position="96"/>
    </location>
</feature>
<dbReference type="EMBL" id="RSCE01000001">
    <property type="protein sequence ID" value="RSH88509.1"/>
    <property type="molecule type" value="Genomic_DNA"/>
</dbReference>
<feature type="region of interest" description="Disordered" evidence="5">
    <location>
        <begin position="673"/>
        <end position="736"/>
    </location>
</feature>
<dbReference type="GO" id="GO:0031431">
    <property type="term" value="C:Dbf4-dependent protein kinase complex"/>
    <property type="evidence" value="ECO:0007669"/>
    <property type="project" value="TreeGrafter"/>
</dbReference>
<dbReference type="SMART" id="SM00586">
    <property type="entry name" value="ZnF_DBF"/>
    <property type="match status" value="1"/>
</dbReference>
<dbReference type="InterPro" id="IPR036420">
    <property type="entry name" value="BRCT_dom_sf"/>
</dbReference>
<dbReference type="Gene3D" id="3.40.50.10190">
    <property type="entry name" value="BRCT domain"/>
    <property type="match status" value="1"/>
</dbReference>
<evidence type="ECO:0000256" key="1">
    <source>
        <dbReference type="ARBA" id="ARBA00022723"/>
    </source>
</evidence>
<dbReference type="STRING" id="105984.A0A427YBH2"/>
<evidence type="ECO:0000313" key="8">
    <source>
        <dbReference type="Proteomes" id="UP000279236"/>
    </source>
</evidence>
<dbReference type="RefSeq" id="XP_028480717.1">
    <property type="nucleotide sequence ID" value="XM_028616860.1"/>
</dbReference>
<sequence length="736" mass="80044">MSSIVTTARTDLAPLHNPPPYRRGPLQPAMSPRLAPAPDALPAPTGLKDDKLGEPSRSMATSASMRKIDMLKRSTAAGLPPAPPPAAGASASASATGGATSAADARAVLARVNVNVSSSLHKRVLGRAGPVERKDDPAPSGDAGPTATPGSLGKRARDSPLPPSVIAKRPRADVTAAAAKHHKEEQERWLQKWQKVFPTLVFHFEIGLEDGCGRLGPRVLKMGARIDQFFSQRVSHLIVKGGTSPQKPKAVSKGRHPGRESDNPFLDHTGTTDLVQKAQKLGIKVWTVKKLTDMLNKLAPVDATVKDSLSHLLADEKLNGTRERDMTAPRADYYYFKPGNGYLLVEDATKHSRPIMVKEYPAKEREWPVLHEQFLRLTTSSQLPTSVANSSNLVKDLRARAMALFVDNVPFRNEQPPVPTLKRSNSLRELPVTPTLPESLPYLKASGNSVVITSNIASTSNANATPGTFVGGVPALGTARDRAIIQMSKRVQVLKGNARLAATVSAKKLTDADRRGVVDETPAPGPHRRRSTGMDAAPTPPVKEFLTQAQVVAMLHQLHAPTTMRKPTYDERVTNRQHVDSGFKRKEQDTASGYCENCRIRYTNLSVHVASKKHRRFATNPKNFADLDDMLQCLQRPPNPAICHPTKVCRPCYRRHDKNAQCGRCMDDPALYSSPPTSPAGSTVPRSARKPRVLGGAFDDGGTEDGSNYNASEDGYPGRDDPRWDTDDDLFITDDR</sequence>